<dbReference type="HOGENOM" id="CLU_051674_1_1_11"/>
<feature type="transmembrane region" description="Helical" evidence="1">
    <location>
        <begin position="21"/>
        <end position="43"/>
    </location>
</feature>
<accession>A0A075UR25</accession>
<proteinExistence type="predicted"/>
<dbReference type="Pfam" id="PF12730">
    <property type="entry name" value="ABC2_membrane_4"/>
    <property type="match status" value="1"/>
</dbReference>
<dbReference type="eggNOG" id="COG1668">
    <property type="taxonomic scope" value="Bacteria"/>
</dbReference>
<dbReference type="RefSeq" id="WP_038510961.1">
    <property type="nucleotide sequence ID" value="NZ_CP008953.1"/>
</dbReference>
<gene>
    <name evidence="2" type="ORF">AJAP_12860</name>
</gene>
<keyword evidence="1" id="KW-1133">Transmembrane helix</keyword>
<keyword evidence="1" id="KW-0472">Membrane</keyword>
<feature type="transmembrane region" description="Helical" evidence="1">
    <location>
        <begin position="106"/>
        <end position="127"/>
    </location>
</feature>
<dbReference type="Proteomes" id="UP000028492">
    <property type="component" value="Chromosome"/>
</dbReference>
<name>A0A075UR25_9PSEU</name>
<feature type="transmembrane region" description="Helical" evidence="1">
    <location>
        <begin position="63"/>
        <end position="85"/>
    </location>
</feature>
<keyword evidence="3" id="KW-1185">Reference proteome</keyword>
<reference evidence="2 3" key="1">
    <citation type="journal article" date="2014" name="J. Biotechnol.">
        <title>Complete genome sequence of the actinobacterium Amycolatopsis japonica MG417-CF17(T) (=DSM 44213T) producing (S,S)-N,N'-ethylenediaminedisuccinic acid.</title>
        <authorList>
            <person name="Stegmann E."/>
            <person name="Albersmeier A."/>
            <person name="Spohn M."/>
            <person name="Gert H."/>
            <person name="Weber T."/>
            <person name="Wohlleben W."/>
            <person name="Kalinowski J."/>
            <person name="Ruckert C."/>
        </authorList>
    </citation>
    <scope>NUCLEOTIDE SEQUENCE [LARGE SCALE GENOMIC DNA]</scope>
    <source>
        <strain evidence="3">MG417-CF17 (DSM 44213)</strain>
    </source>
</reference>
<protein>
    <submittedName>
        <fullName evidence="2">Conserved putative membrane protein</fullName>
    </submittedName>
</protein>
<feature type="transmembrane region" description="Helical" evidence="1">
    <location>
        <begin position="226"/>
        <end position="247"/>
    </location>
</feature>
<dbReference type="EMBL" id="CP008953">
    <property type="protein sequence ID" value="AIG75453.1"/>
    <property type="molecule type" value="Genomic_DNA"/>
</dbReference>
<dbReference type="AlphaFoldDB" id="A0A075UR25"/>
<feature type="transmembrane region" description="Helical" evidence="1">
    <location>
        <begin position="147"/>
        <end position="171"/>
    </location>
</feature>
<evidence type="ECO:0000313" key="3">
    <source>
        <dbReference type="Proteomes" id="UP000028492"/>
    </source>
</evidence>
<evidence type="ECO:0000256" key="1">
    <source>
        <dbReference type="SAM" id="Phobius"/>
    </source>
</evidence>
<feature type="transmembrane region" description="Helical" evidence="1">
    <location>
        <begin position="178"/>
        <end position="196"/>
    </location>
</feature>
<keyword evidence="1" id="KW-0812">Transmembrane</keyword>
<dbReference type="KEGG" id="aja:AJAP_12860"/>
<evidence type="ECO:0000313" key="2">
    <source>
        <dbReference type="EMBL" id="AIG75453.1"/>
    </source>
</evidence>
<dbReference type="STRING" id="208439.AJAP_12860"/>
<organism evidence="2 3">
    <name type="scientific">Amycolatopsis japonica</name>
    <dbReference type="NCBI Taxonomy" id="208439"/>
    <lineage>
        <taxon>Bacteria</taxon>
        <taxon>Bacillati</taxon>
        <taxon>Actinomycetota</taxon>
        <taxon>Actinomycetes</taxon>
        <taxon>Pseudonocardiales</taxon>
        <taxon>Pseudonocardiaceae</taxon>
        <taxon>Amycolatopsis</taxon>
        <taxon>Amycolatopsis japonica group</taxon>
    </lineage>
</organism>
<sequence length="252" mass="25812">MIDIIASETIKARSIRSTCALLGFSVAAVLVGGLMALISAGAWDAATPDERAHFGGLGDGTSVLTVVQLCLMTFGILTATAEYFTGMIRTSLVAVPVRRKLLLGKVMVVAATSLITGEAVAVATFFVSRLVIGDRPIGPLTSVATGLPVILAEGLLMMVVALIALGLATVIKSTAGTLVAMAVLLFALPMAPQMLLPAPWNDRITAVLPSELAVQLSGTEAQLSPLGALVAMAVWVTAATYAGLAAIGRRDA</sequence>